<dbReference type="InterPro" id="IPR036259">
    <property type="entry name" value="MFS_trans_sf"/>
</dbReference>
<evidence type="ECO:0000256" key="6">
    <source>
        <dbReference type="SAM" id="Phobius"/>
    </source>
</evidence>
<evidence type="ECO:0000259" key="7">
    <source>
        <dbReference type="PROSITE" id="PS50850"/>
    </source>
</evidence>
<keyword evidence="3 6" id="KW-0812">Transmembrane</keyword>
<gene>
    <name evidence="8" type="ORF">CYL18_01620</name>
</gene>
<keyword evidence="2" id="KW-0813">Transport</keyword>
<feature type="transmembrane region" description="Helical" evidence="6">
    <location>
        <begin position="207"/>
        <end position="228"/>
    </location>
</feature>
<dbReference type="PROSITE" id="PS00217">
    <property type="entry name" value="SUGAR_TRANSPORT_2"/>
    <property type="match status" value="1"/>
</dbReference>
<sequence length="402" mass="43664">MNKPRLWTKDFLLIAFTNLFIFLCFYSLMVTLTIYSIGKFHTSPSIAGLASSIFVIGAVFVRPFAGKWIAVIGPKKLLVASLSVFFLSTLFYFTADTLLTLLGLRLIHGAAFGVASTATGTIVAEIIPPSRRGEGMGYFAISTNIAMAIGPFIGLYISNAYEFTMVFTVSMVFAFFSLVASILLRYEQPALSGKQLEALKSNKLRDYFEFAAIPISVTAGVIGFTYSSVLSHLTSFSAEISLAGAASFFFVVYAASLLLTRPFTGKWFDLRGENFVIYPSLLLYALSLLILGGTMNSGMLLLAGAMMGIGLGTFQSSAQTIAVKEAPTHRIGLATSTFFVMYDIGIGLGPFLQGLYIPFSGYRGLYFTMGAIAFIGILMYYFAHGRNSAVKKAGHILQDQMQ</sequence>
<protein>
    <submittedName>
        <fullName evidence="8">MFS transporter</fullName>
    </submittedName>
</protein>
<feature type="transmembrane region" description="Helical" evidence="6">
    <location>
        <begin position="275"/>
        <end position="293"/>
    </location>
</feature>
<keyword evidence="4 6" id="KW-1133">Transmembrane helix</keyword>
<feature type="transmembrane region" description="Helical" evidence="6">
    <location>
        <begin position="136"/>
        <end position="157"/>
    </location>
</feature>
<evidence type="ECO:0000256" key="2">
    <source>
        <dbReference type="ARBA" id="ARBA00022448"/>
    </source>
</evidence>
<dbReference type="SUPFAM" id="SSF103473">
    <property type="entry name" value="MFS general substrate transporter"/>
    <property type="match status" value="1"/>
</dbReference>
<dbReference type="PANTHER" id="PTHR23531">
    <property type="entry name" value="QUINOLENE RESISTANCE PROTEIN NORA"/>
    <property type="match status" value="1"/>
</dbReference>
<feature type="transmembrane region" description="Helical" evidence="6">
    <location>
        <begin position="330"/>
        <end position="352"/>
    </location>
</feature>
<feature type="transmembrane region" description="Helical" evidence="6">
    <location>
        <begin position="77"/>
        <end position="94"/>
    </location>
</feature>
<feature type="transmembrane region" description="Helical" evidence="6">
    <location>
        <begin position="106"/>
        <end position="124"/>
    </location>
</feature>
<feature type="transmembrane region" description="Helical" evidence="6">
    <location>
        <begin position="163"/>
        <end position="186"/>
    </location>
</feature>
<evidence type="ECO:0000313" key="9">
    <source>
        <dbReference type="Proteomes" id="UP000239663"/>
    </source>
</evidence>
<dbReference type="InterPro" id="IPR005829">
    <property type="entry name" value="Sugar_transporter_CS"/>
</dbReference>
<dbReference type="OrthoDB" id="9814001at2"/>
<dbReference type="Gene3D" id="1.20.1250.20">
    <property type="entry name" value="MFS general substrate transporter like domains"/>
    <property type="match status" value="1"/>
</dbReference>
<feature type="transmembrane region" description="Helical" evidence="6">
    <location>
        <begin position="364"/>
        <end position="383"/>
    </location>
</feature>
<reference evidence="8 9" key="1">
    <citation type="submission" date="2017-12" db="EMBL/GenBank/DDBJ databases">
        <title>Taxonomic description and draft genome of Pradoshia cofamensis Gen. nov., sp. nov., a thermotolerant bacillale isolated from anterior gut of earthworm Eisenia fetida.</title>
        <authorList>
            <person name="Saha T."/>
            <person name="Chakraborty R."/>
        </authorList>
    </citation>
    <scope>NUCLEOTIDE SEQUENCE [LARGE SCALE GENOMIC DNA]</scope>
    <source>
        <strain evidence="8 9">EAG3</strain>
    </source>
</reference>
<feature type="transmembrane region" description="Helical" evidence="6">
    <location>
        <begin position="12"/>
        <end position="34"/>
    </location>
</feature>
<dbReference type="Pfam" id="PF07690">
    <property type="entry name" value="MFS_1"/>
    <property type="match status" value="1"/>
</dbReference>
<accession>A0A2S7N3G6</accession>
<evidence type="ECO:0000256" key="1">
    <source>
        <dbReference type="ARBA" id="ARBA00004651"/>
    </source>
</evidence>
<feature type="domain" description="Major facilitator superfamily (MFS) profile" evidence="7">
    <location>
        <begin position="11"/>
        <end position="388"/>
    </location>
</feature>
<feature type="transmembrane region" description="Helical" evidence="6">
    <location>
        <begin position="299"/>
        <end position="318"/>
    </location>
</feature>
<feature type="transmembrane region" description="Helical" evidence="6">
    <location>
        <begin position="240"/>
        <end position="263"/>
    </location>
</feature>
<dbReference type="GO" id="GO:0022857">
    <property type="term" value="F:transmembrane transporter activity"/>
    <property type="evidence" value="ECO:0007669"/>
    <property type="project" value="InterPro"/>
</dbReference>
<evidence type="ECO:0000256" key="4">
    <source>
        <dbReference type="ARBA" id="ARBA00022989"/>
    </source>
</evidence>
<keyword evidence="5 6" id="KW-0472">Membrane</keyword>
<comment type="caution">
    <text evidence="8">The sequence shown here is derived from an EMBL/GenBank/DDBJ whole genome shotgun (WGS) entry which is preliminary data.</text>
</comment>
<dbReference type="InterPro" id="IPR020846">
    <property type="entry name" value="MFS_dom"/>
</dbReference>
<evidence type="ECO:0000313" key="8">
    <source>
        <dbReference type="EMBL" id="PQD96621.1"/>
    </source>
</evidence>
<dbReference type="RefSeq" id="WP_104847718.1">
    <property type="nucleotide sequence ID" value="NZ_PKOZ01000001.1"/>
</dbReference>
<organism evidence="8 9">
    <name type="scientific">Pradoshia eiseniae</name>
    <dbReference type="NCBI Taxonomy" id="2064768"/>
    <lineage>
        <taxon>Bacteria</taxon>
        <taxon>Bacillati</taxon>
        <taxon>Bacillota</taxon>
        <taxon>Bacilli</taxon>
        <taxon>Bacillales</taxon>
        <taxon>Bacillaceae</taxon>
        <taxon>Pradoshia</taxon>
    </lineage>
</organism>
<dbReference type="EMBL" id="PKOZ01000001">
    <property type="protein sequence ID" value="PQD96621.1"/>
    <property type="molecule type" value="Genomic_DNA"/>
</dbReference>
<keyword evidence="9" id="KW-1185">Reference proteome</keyword>
<dbReference type="GO" id="GO:0005886">
    <property type="term" value="C:plasma membrane"/>
    <property type="evidence" value="ECO:0007669"/>
    <property type="project" value="UniProtKB-SubCell"/>
</dbReference>
<dbReference type="PROSITE" id="PS50850">
    <property type="entry name" value="MFS"/>
    <property type="match status" value="1"/>
</dbReference>
<dbReference type="PANTHER" id="PTHR23531:SF2">
    <property type="entry name" value="PERMEASE"/>
    <property type="match status" value="1"/>
</dbReference>
<name>A0A2S7N3G6_9BACI</name>
<feature type="transmembrane region" description="Helical" evidence="6">
    <location>
        <begin position="46"/>
        <end position="65"/>
    </location>
</feature>
<dbReference type="AlphaFoldDB" id="A0A2S7N3G6"/>
<dbReference type="CDD" id="cd17489">
    <property type="entry name" value="MFS_YfcJ_like"/>
    <property type="match status" value="1"/>
</dbReference>
<dbReference type="Proteomes" id="UP000239663">
    <property type="component" value="Unassembled WGS sequence"/>
</dbReference>
<dbReference type="InterPro" id="IPR011701">
    <property type="entry name" value="MFS"/>
</dbReference>
<dbReference type="InterPro" id="IPR052714">
    <property type="entry name" value="MFS_Exporter"/>
</dbReference>
<evidence type="ECO:0000256" key="3">
    <source>
        <dbReference type="ARBA" id="ARBA00022692"/>
    </source>
</evidence>
<proteinExistence type="predicted"/>
<evidence type="ECO:0000256" key="5">
    <source>
        <dbReference type="ARBA" id="ARBA00023136"/>
    </source>
</evidence>
<comment type="subcellular location">
    <subcellularLocation>
        <location evidence="1">Cell membrane</location>
        <topology evidence="1">Multi-pass membrane protein</topology>
    </subcellularLocation>
</comment>